<dbReference type="Pfam" id="PF08945">
    <property type="entry name" value="Bclx_interact"/>
    <property type="match status" value="1"/>
</dbReference>
<dbReference type="eggNOG" id="ENOG502S0DF">
    <property type="taxonomic scope" value="Eukaryota"/>
</dbReference>
<evidence type="ECO:0000259" key="2">
    <source>
        <dbReference type="Pfam" id="PF06773"/>
    </source>
</evidence>
<feature type="domain" description="Apoptosis Bim N-terminal" evidence="2">
    <location>
        <begin position="84"/>
        <end position="123"/>
    </location>
</feature>
<feature type="domain" description="Bcl-x interacting BH3" evidence="3">
    <location>
        <begin position="161"/>
        <end position="198"/>
    </location>
</feature>
<dbReference type="EMBL" id="AGCU01044121">
    <property type="status" value="NOT_ANNOTATED_CDS"/>
    <property type="molecule type" value="Genomic_DNA"/>
</dbReference>
<dbReference type="Ensembl" id="ENSPSIT00000017275.1">
    <property type="protein sequence ID" value="ENSPSIP00000017197.1"/>
    <property type="gene ID" value="ENSPSIG00000015307.1"/>
</dbReference>
<feature type="region of interest" description="Disordered" evidence="1">
    <location>
        <begin position="1"/>
        <end position="20"/>
    </location>
</feature>
<name>K7GA86_PELSI</name>
<dbReference type="HOGENOM" id="CLU_1229597_0_0_1"/>
<dbReference type="PANTHER" id="PTHR12044">
    <property type="entry name" value="BCL2 INTERACTING MEDIATOR OF CELL DEATH"/>
    <property type="match status" value="1"/>
</dbReference>
<gene>
    <name evidence="4" type="primary">BCL2L11</name>
</gene>
<reference evidence="4" key="3">
    <citation type="submission" date="2025-08" db="UniProtKB">
        <authorList>
            <consortium name="Ensembl"/>
        </authorList>
    </citation>
    <scope>IDENTIFICATION</scope>
</reference>
<dbReference type="OMA" id="WESPSIR"/>
<evidence type="ECO:0000313" key="5">
    <source>
        <dbReference type="Proteomes" id="UP000007267"/>
    </source>
</evidence>
<reference evidence="5" key="2">
    <citation type="journal article" date="2013" name="Nat. Genet.">
        <title>The draft genomes of soft-shell turtle and green sea turtle yield insights into the development and evolution of the turtle-specific body plan.</title>
        <authorList>
            <person name="Wang Z."/>
            <person name="Pascual-Anaya J."/>
            <person name="Zadissa A."/>
            <person name="Li W."/>
            <person name="Niimura Y."/>
            <person name="Huang Z."/>
            <person name="Li C."/>
            <person name="White S."/>
            <person name="Xiong Z."/>
            <person name="Fang D."/>
            <person name="Wang B."/>
            <person name="Ming Y."/>
            <person name="Chen Y."/>
            <person name="Zheng Y."/>
            <person name="Kuraku S."/>
            <person name="Pignatelli M."/>
            <person name="Herrero J."/>
            <person name="Beal K."/>
            <person name="Nozawa M."/>
            <person name="Li Q."/>
            <person name="Wang J."/>
            <person name="Zhang H."/>
            <person name="Yu L."/>
            <person name="Shigenobu S."/>
            <person name="Wang J."/>
            <person name="Liu J."/>
            <person name="Flicek P."/>
            <person name="Searle S."/>
            <person name="Wang J."/>
            <person name="Kuratani S."/>
            <person name="Yin Y."/>
            <person name="Aken B."/>
            <person name="Zhang G."/>
            <person name="Irie N."/>
        </authorList>
    </citation>
    <scope>NUCLEOTIDE SEQUENCE [LARGE SCALE GENOMIC DNA]</scope>
    <source>
        <strain evidence="5">Daiwa-1</strain>
    </source>
</reference>
<reference evidence="5" key="1">
    <citation type="submission" date="2011-10" db="EMBL/GenBank/DDBJ databases">
        <authorList>
            <consortium name="Soft-shell Turtle Genome Consortium"/>
        </authorList>
    </citation>
    <scope>NUCLEOTIDE SEQUENCE [LARGE SCALE GENOMIC DNA]</scope>
    <source>
        <strain evidence="5">Daiwa-1</strain>
    </source>
</reference>
<dbReference type="GeneTree" id="ENSGT00390000003178"/>
<dbReference type="InterPro" id="IPR015040">
    <property type="entry name" value="Bcl-x_interacting_BH3_dom"/>
</dbReference>
<feature type="compositionally biased region" description="Polar residues" evidence="1">
    <location>
        <begin position="98"/>
        <end position="109"/>
    </location>
</feature>
<protein>
    <submittedName>
        <fullName evidence="4">BCL2 like 11</fullName>
    </submittedName>
</protein>
<dbReference type="AlphaFoldDB" id="K7GA86"/>
<dbReference type="GO" id="GO:0007127">
    <property type="term" value="P:meiosis I"/>
    <property type="evidence" value="ECO:0007669"/>
    <property type="project" value="TreeGrafter"/>
</dbReference>
<sequence length="225" mass="24928">MGRAGRGPGAAQSVQAPRRVPAFCPVAGGSERAAARFPAPAGADSERRGLAEELLLEPDSLLFRQSLSASYSLDAGKGDQMAKQPSDLNSECDGEGGQFQSIERPSQPQHLRPGAPTSIQTQYQDRSPVPMSCDKSTQTPSPPCQAFNHYLSAMGKQDHASRWESPSIREDMQPEIWIAQELRRIGDEFNASYCPRRGFLDNQAINHQIVLRLLHYIIRLIWRMQ</sequence>
<evidence type="ECO:0000313" key="4">
    <source>
        <dbReference type="Ensembl" id="ENSPSIP00000017197.1"/>
    </source>
</evidence>
<dbReference type="STRING" id="13735.ENSPSIP00000017197"/>
<dbReference type="EMBL" id="AGCU01044120">
    <property type="status" value="NOT_ANNOTATED_CDS"/>
    <property type="molecule type" value="Genomic_DNA"/>
</dbReference>
<dbReference type="PANTHER" id="PTHR12044:SF9">
    <property type="entry name" value="BCL-2-LIKE PROTEIN 11"/>
    <property type="match status" value="1"/>
</dbReference>
<keyword evidence="5" id="KW-1185">Reference proteome</keyword>
<reference evidence="4" key="4">
    <citation type="submission" date="2025-09" db="UniProtKB">
        <authorList>
            <consortium name="Ensembl"/>
        </authorList>
    </citation>
    <scope>IDENTIFICATION</scope>
</reference>
<dbReference type="Proteomes" id="UP000007267">
    <property type="component" value="Unassembled WGS sequence"/>
</dbReference>
<accession>K7GA86</accession>
<proteinExistence type="predicted"/>
<dbReference type="InterPro" id="IPR052133">
    <property type="entry name" value="Immune_Signaling-Apoptosis_Reg"/>
</dbReference>
<dbReference type="InterPro" id="IPR014771">
    <property type="entry name" value="Apoptosis_Bim_N"/>
</dbReference>
<evidence type="ECO:0000259" key="3">
    <source>
        <dbReference type="Pfam" id="PF08945"/>
    </source>
</evidence>
<organism evidence="4 5">
    <name type="scientific">Pelodiscus sinensis</name>
    <name type="common">Chinese softshell turtle</name>
    <name type="synonym">Trionyx sinensis</name>
    <dbReference type="NCBI Taxonomy" id="13735"/>
    <lineage>
        <taxon>Eukaryota</taxon>
        <taxon>Metazoa</taxon>
        <taxon>Chordata</taxon>
        <taxon>Craniata</taxon>
        <taxon>Vertebrata</taxon>
        <taxon>Euteleostomi</taxon>
        <taxon>Archelosauria</taxon>
        <taxon>Testudinata</taxon>
        <taxon>Testudines</taxon>
        <taxon>Cryptodira</taxon>
        <taxon>Trionychia</taxon>
        <taxon>Trionychidae</taxon>
        <taxon>Pelodiscus</taxon>
    </lineage>
</organism>
<feature type="region of interest" description="Disordered" evidence="1">
    <location>
        <begin position="75"/>
        <end position="141"/>
    </location>
</feature>
<dbReference type="Pfam" id="PF06773">
    <property type="entry name" value="Bim_N"/>
    <property type="match status" value="1"/>
</dbReference>
<evidence type="ECO:0000256" key="1">
    <source>
        <dbReference type="SAM" id="MobiDB-lite"/>
    </source>
</evidence>